<dbReference type="InterPro" id="IPR010268">
    <property type="entry name" value="PaREP1"/>
</dbReference>
<dbReference type="STRING" id="999630.TUZN_1055"/>
<evidence type="ECO:0000313" key="2">
    <source>
        <dbReference type="Proteomes" id="UP000008138"/>
    </source>
</evidence>
<dbReference type="HOGENOM" id="CLU_115256_0_0_2"/>
<proteinExistence type="predicted"/>
<dbReference type="OrthoDB" id="44062at2157"/>
<dbReference type="EMBL" id="CP002590">
    <property type="protein sequence ID" value="AEA12535.1"/>
    <property type="molecule type" value="Genomic_DNA"/>
</dbReference>
<dbReference type="Gene3D" id="1.20.120.330">
    <property type="entry name" value="Nucleotidyltransferases domain 2"/>
    <property type="match status" value="1"/>
</dbReference>
<dbReference type="Pfam" id="PF05942">
    <property type="entry name" value="PaREP1"/>
    <property type="match status" value="1"/>
</dbReference>
<protein>
    <submittedName>
        <fullName evidence="1">PaREP1 domain containing protein</fullName>
    </submittedName>
</protein>
<sequence>MEIPQTLLEMARRQGLDLVELVSRALSLDPNRRASAHVELAERFLAEGRGLVDRDPVQASEKLYRAAEEAVKALATALGLGEAERAREYGRWTAQLLFQAVDSASRIAGRDLRLLWRAAWFLHVEGLHEARLNSAQVKEDVEYVEKIVDLASKYVKKARGLAEGNRAGSGA</sequence>
<dbReference type="PANTHER" id="PTHR34237:SF4">
    <property type="entry name" value="PAREP1 FAMILY PROTEIN"/>
    <property type="match status" value="1"/>
</dbReference>
<keyword evidence="2" id="KW-1185">Reference proteome</keyword>
<name>F2L6D9_THEU7</name>
<reference evidence="1 2" key="1">
    <citation type="journal article" date="2011" name="J. Bacteriol.">
        <title>Complete genome sequence of the thermoacidophilic crenarchaeon Thermoproteus uzoniensis 768-20.</title>
        <authorList>
            <person name="Mardanov A.V."/>
            <person name="Gumerov V.M."/>
            <person name="Beletsky A.V."/>
            <person name="Prokofeva M.I."/>
            <person name="Bonch-Osmolovskaya E.A."/>
            <person name="Ravin N.V."/>
            <person name="Skryabin K.G."/>
        </authorList>
    </citation>
    <scope>NUCLEOTIDE SEQUENCE [LARGE SCALE GENOMIC DNA]</scope>
    <source>
        <strain evidence="1 2">768-20</strain>
    </source>
</reference>
<dbReference type="KEGG" id="tuz:TUZN_1055"/>
<evidence type="ECO:0000313" key="1">
    <source>
        <dbReference type="EMBL" id="AEA12535.1"/>
    </source>
</evidence>
<dbReference type="eggNOG" id="arCOG03721">
    <property type="taxonomic scope" value="Archaea"/>
</dbReference>
<dbReference type="PANTHER" id="PTHR34237">
    <property type="entry name" value="PAREP8-RELATED"/>
    <property type="match status" value="1"/>
</dbReference>
<dbReference type="AlphaFoldDB" id="F2L6D9"/>
<dbReference type="Proteomes" id="UP000008138">
    <property type="component" value="Chromosome"/>
</dbReference>
<organism evidence="1 2">
    <name type="scientific">Thermoproteus uzoniensis (strain 768-20)</name>
    <dbReference type="NCBI Taxonomy" id="999630"/>
    <lineage>
        <taxon>Archaea</taxon>
        <taxon>Thermoproteota</taxon>
        <taxon>Thermoprotei</taxon>
        <taxon>Thermoproteales</taxon>
        <taxon>Thermoproteaceae</taxon>
        <taxon>Thermoproteus</taxon>
    </lineage>
</organism>
<dbReference type="RefSeq" id="WP_013679871.1">
    <property type="nucleotide sequence ID" value="NC_015315.1"/>
</dbReference>
<accession>F2L6D9</accession>
<dbReference type="GeneID" id="10360584"/>
<reference key="2">
    <citation type="submission" date="2011-03" db="EMBL/GenBank/DDBJ databases">
        <title>Complete genome sequence of the thermoacidophilic crenarchaeon Thermoproteus uzoniensis 768-20.</title>
        <authorList>
            <person name="Mardanov A.V."/>
            <person name="Gumerov V.M."/>
            <person name="Beletsky A.V."/>
            <person name="Prokofeva M.I."/>
            <person name="Bonch-Osmolovskaya E.A."/>
            <person name="Ravin N.V."/>
            <person name="Skryabin K.G."/>
        </authorList>
    </citation>
    <scope>NUCLEOTIDE SEQUENCE</scope>
    <source>
        <strain>768-20</strain>
    </source>
</reference>
<gene>
    <name evidence="1" type="ordered locus">TUZN_1055</name>
</gene>